<evidence type="ECO:0000259" key="6">
    <source>
        <dbReference type="Pfam" id="PF01266"/>
    </source>
</evidence>
<dbReference type="GO" id="GO:0006072">
    <property type="term" value="P:glycerol-3-phosphate metabolic process"/>
    <property type="evidence" value="ECO:0007669"/>
    <property type="project" value="InterPro"/>
</dbReference>
<dbReference type="PANTHER" id="PTHR11985">
    <property type="entry name" value="GLYCEROL-3-PHOSPHATE DEHYDROGENASE"/>
    <property type="match status" value="1"/>
</dbReference>
<accession>A0A538U0E8</accession>
<proteinExistence type="inferred from homology"/>
<dbReference type="Proteomes" id="UP000319771">
    <property type="component" value="Unassembled WGS sequence"/>
</dbReference>
<dbReference type="PANTHER" id="PTHR11985:SF15">
    <property type="entry name" value="GLYCEROL-3-PHOSPHATE DEHYDROGENASE, MITOCHONDRIAL"/>
    <property type="match status" value="1"/>
</dbReference>
<evidence type="ECO:0000256" key="3">
    <source>
        <dbReference type="ARBA" id="ARBA00022630"/>
    </source>
</evidence>
<comment type="caution">
    <text evidence="7">The sequence shown here is derived from an EMBL/GenBank/DDBJ whole genome shotgun (WGS) entry which is preliminary data.</text>
</comment>
<sequence>MRRDLSALARGTFDLVVVGGGICGACAAWDAALRGLSVAVLERGDWSSATSAHSLKVVHGGIRYLQHADIERVRECSFERSAFLRIAPHLVHPLPFVVPTY</sequence>
<reference evidence="7 8" key="1">
    <citation type="journal article" date="2019" name="Nat. Microbiol.">
        <title>Mediterranean grassland soil C-N compound turnover is dependent on rainfall and depth, and is mediated by genomically divergent microorganisms.</title>
        <authorList>
            <person name="Diamond S."/>
            <person name="Andeer P.F."/>
            <person name="Li Z."/>
            <person name="Crits-Christoph A."/>
            <person name="Burstein D."/>
            <person name="Anantharaman K."/>
            <person name="Lane K.R."/>
            <person name="Thomas B.C."/>
            <person name="Pan C."/>
            <person name="Northen T.R."/>
            <person name="Banfield J.F."/>
        </authorList>
    </citation>
    <scope>NUCLEOTIDE SEQUENCE [LARGE SCALE GENOMIC DNA]</scope>
    <source>
        <strain evidence="7">WS_11</strain>
    </source>
</reference>
<evidence type="ECO:0000313" key="7">
    <source>
        <dbReference type="EMBL" id="TMQ69259.1"/>
    </source>
</evidence>
<evidence type="ECO:0000313" key="8">
    <source>
        <dbReference type="Proteomes" id="UP000319771"/>
    </source>
</evidence>
<keyword evidence="4" id="KW-0274">FAD</keyword>
<dbReference type="InterPro" id="IPR036188">
    <property type="entry name" value="FAD/NAD-bd_sf"/>
</dbReference>
<feature type="domain" description="FAD dependent oxidoreductase" evidence="6">
    <location>
        <begin position="14"/>
        <end position="100"/>
    </location>
</feature>
<comment type="similarity">
    <text evidence="2">Belongs to the FAD-dependent glycerol-3-phosphate dehydrogenase family.</text>
</comment>
<name>A0A538U0E8_UNCEI</name>
<dbReference type="InterPro" id="IPR000447">
    <property type="entry name" value="G3P_DH_FAD-dep"/>
</dbReference>
<feature type="non-terminal residue" evidence="7">
    <location>
        <position position="101"/>
    </location>
</feature>
<gene>
    <name evidence="7" type="ORF">E6K81_15335</name>
</gene>
<keyword evidence="3" id="KW-0285">Flavoprotein</keyword>
<organism evidence="7 8">
    <name type="scientific">Eiseniibacteriota bacterium</name>
    <dbReference type="NCBI Taxonomy" id="2212470"/>
    <lineage>
        <taxon>Bacteria</taxon>
        <taxon>Candidatus Eiseniibacteriota</taxon>
    </lineage>
</organism>
<evidence type="ECO:0000256" key="1">
    <source>
        <dbReference type="ARBA" id="ARBA00001974"/>
    </source>
</evidence>
<dbReference type="GO" id="GO:0004368">
    <property type="term" value="F:glycerol-3-phosphate dehydrogenase (quinone) activity"/>
    <property type="evidence" value="ECO:0007669"/>
    <property type="project" value="InterPro"/>
</dbReference>
<evidence type="ECO:0000256" key="5">
    <source>
        <dbReference type="ARBA" id="ARBA00023002"/>
    </source>
</evidence>
<dbReference type="Gene3D" id="3.50.50.60">
    <property type="entry name" value="FAD/NAD(P)-binding domain"/>
    <property type="match status" value="1"/>
</dbReference>
<protein>
    <submittedName>
        <fullName evidence="7">FAD-dependent oxidoreductase</fullName>
    </submittedName>
</protein>
<dbReference type="EMBL" id="VBPB01000325">
    <property type="protein sequence ID" value="TMQ69259.1"/>
    <property type="molecule type" value="Genomic_DNA"/>
</dbReference>
<comment type="cofactor">
    <cofactor evidence="1">
        <name>FAD</name>
        <dbReference type="ChEBI" id="CHEBI:57692"/>
    </cofactor>
</comment>
<keyword evidence="5" id="KW-0560">Oxidoreductase</keyword>
<dbReference type="PRINTS" id="PR01001">
    <property type="entry name" value="FADG3PDH"/>
</dbReference>
<evidence type="ECO:0000256" key="2">
    <source>
        <dbReference type="ARBA" id="ARBA00007330"/>
    </source>
</evidence>
<dbReference type="Pfam" id="PF01266">
    <property type="entry name" value="DAO"/>
    <property type="match status" value="1"/>
</dbReference>
<dbReference type="SUPFAM" id="SSF51905">
    <property type="entry name" value="FAD/NAD(P)-binding domain"/>
    <property type="match status" value="1"/>
</dbReference>
<evidence type="ECO:0000256" key="4">
    <source>
        <dbReference type="ARBA" id="ARBA00022827"/>
    </source>
</evidence>
<dbReference type="AlphaFoldDB" id="A0A538U0E8"/>
<dbReference type="InterPro" id="IPR006076">
    <property type="entry name" value="FAD-dep_OxRdtase"/>
</dbReference>